<organism evidence="4 5">
    <name type="scientific">Vannielia litorea</name>
    <dbReference type="NCBI Taxonomy" id="1217970"/>
    <lineage>
        <taxon>Bacteria</taxon>
        <taxon>Pseudomonadati</taxon>
        <taxon>Pseudomonadota</taxon>
        <taxon>Alphaproteobacteria</taxon>
        <taxon>Rhodobacterales</taxon>
        <taxon>Paracoccaceae</taxon>
        <taxon>Vannielia</taxon>
    </lineage>
</organism>
<evidence type="ECO:0000259" key="3">
    <source>
        <dbReference type="PROSITE" id="PS51186"/>
    </source>
</evidence>
<gene>
    <name evidence="4" type="ORF">SAMN05444002_3280</name>
</gene>
<dbReference type="InterPro" id="IPR016181">
    <property type="entry name" value="Acyl_CoA_acyltransferase"/>
</dbReference>
<dbReference type="Pfam" id="PF00583">
    <property type="entry name" value="Acetyltransf_1"/>
    <property type="match status" value="1"/>
</dbReference>
<dbReference type="Proteomes" id="UP000184932">
    <property type="component" value="Unassembled WGS sequence"/>
</dbReference>
<keyword evidence="5" id="KW-1185">Reference proteome</keyword>
<accession>A0A1N6HDN3</accession>
<dbReference type="STRING" id="1217970.SAMN05444002_3280"/>
<dbReference type="EMBL" id="FSRL01000001">
    <property type="protein sequence ID" value="SIO17765.1"/>
    <property type="molecule type" value="Genomic_DNA"/>
</dbReference>
<evidence type="ECO:0000256" key="2">
    <source>
        <dbReference type="ARBA" id="ARBA00023315"/>
    </source>
</evidence>
<dbReference type="RefSeq" id="WP_074257198.1">
    <property type="nucleotide sequence ID" value="NZ_FSRL01000001.1"/>
</dbReference>
<reference evidence="5" key="1">
    <citation type="submission" date="2016-11" db="EMBL/GenBank/DDBJ databases">
        <authorList>
            <person name="Varghese N."/>
            <person name="Submissions S."/>
        </authorList>
    </citation>
    <scope>NUCLEOTIDE SEQUENCE [LARGE SCALE GENOMIC DNA]</scope>
    <source>
        <strain evidence="5">DSM 29440</strain>
    </source>
</reference>
<evidence type="ECO:0000313" key="5">
    <source>
        <dbReference type="Proteomes" id="UP000184932"/>
    </source>
</evidence>
<dbReference type="GO" id="GO:0016747">
    <property type="term" value="F:acyltransferase activity, transferring groups other than amino-acyl groups"/>
    <property type="evidence" value="ECO:0007669"/>
    <property type="project" value="InterPro"/>
</dbReference>
<dbReference type="InterPro" id="IPR050832">
    <property type="entry name" value="Bact_Acetyltransf"/>
</dbReference>
<evidence type="ECO:0000313" key="4">
    <source>
        <dbReference type="EMBL" id="SIO17765.1"/>
    </source>
</evidence>
<protein>
    <submittedName>
        <fullName evidence="4">Acetyltransferase (GNAT) family protein</fullName>
    </submittedName>
</protein>
<name>A0A1N6HDN3_9RHOB</name>
<sequence>MIRQAQPGEEARLEAFLAGHAETSMFLRGNLATHGLRPTDHPHGTTCWLAETEAGAIRAVVGCNNEGFLMAQVPVPLPGLWSAVAQVLAGRSIAGMTGEDTQVRAALEGIGLADAPFTLNHTEPLYRLDLDRLEDPEAELRPVSPADEPMLVEWFAEHFIDTGFSASRLQALSDARRRAARVVHESALRLLLDNGVPVGMAAVNARAGDMVQLGSVHVLRPHRNRGLGRRVTAALLAEERARGARRAVLFANNPAAARAYEGLGFRHIGAYRIALLARPMPVRVMA</sequence>
<feature type="domain" description="N-acetyltransferase" evidence="3">
    <location>
        <begin position="138"/>
        <end position="285"/>
    </location>
</feature>
<dbReference type="SUPFAM" id="SSF55729">
    <property type="entry name" value="Acyl-CoA N-acyltransferases (Nat)"/>
    <property type="match status" value="1"/>
</dbReference>
<dbReference type="AlphaFoldDB" id="A0A1N6HDN3"/>
<dbReference type="PROSITE" id="PS51186">
    <property type="entry name" value="GNAT"/>
    <property type="match status" value="1"/>
</dbReference>
<dbReference type="CDD" id="cd04301">
    <property type="entry name" value="NAT_SF"/>
    <property type="match status" value="1"/>
</dbReference>
<dbReference type="OrthoDB" id="7365268at2"/>
<dbReference type="InterPro" id="IPR000182">
    <property type="entry name" value="GNAT_dom"/>
</dbReference>
<dbReference type="PANTHER" id="PTHR43877">
    <property type="entry name" value="AMINOALKYLPHOSPHONATE N-ACETYLTRANSFERASE-RELATED-RELATED"/>
    <property type="match status" value="1"/>
</dbReference>
<keyword evidence="2" id="KW-0012">Acyltransferase</keyword>
<proteinExistence type="predicted"/>
<dbReference type="PANTHER" id="PTHR43877:SF2">
    <property type="entry name" value="AMINOALKYLPHOSPHONATE N-ACETYLTRANSFERASE-RELATED"/>
    <property type="match status" value="1"/>
</dbReference>
<dbReference type="Gene3D" id="3.40.630.30">
    <property type="match status" value="1"/>
</dbReference>
<keyword evidence="1 4" id="KW-0808">Transferase</keyword>
<evidence type="ECO:0000256" key="1">
    <source>
        <dbReference type="ARBA" id="ARBA00022679"/>
    </source>
</evidence>